<feature type="signal peptide" evidence="2">
    <location>
        <begin position="1"/>
        <end position="18"/>
    </location>
</feature>
<proteinExistence type="predicted"/>
<dbReference type="PANTHER" id="PTHR22801">
    <property type="entry name" value="LITHOSTATHINE"/>
    <property type="match status" value="1"/>
</dbReference>
<feature type="compositionally biased region" description="Basic and acidic residues" evidence="1">
    <location>
        <begin position="50"/>
        <end position="59"/>
    </location>
</feature>
<feature type="domain" description="C-type lectin" evidence="3">
    <location>
        <begin position="126"/>
        <end position="241"/>
    </location>
</feature>
<evidence type="ECO:0000256" key="1">
    <source>
        <dbReference type="SAM" id="MobiDB-lite"/>
    </source>
</evidence>
<name>H2YCR7_CIOSA</name>
<dbReference type="FunCoup" id="H2YCR7">
    <property type="interactions" value="23"/>
</dbReference>
<dbReference type="PROSITE" id="PS50041">
    <property type="entry name" value="C_TYPE_LECTIN_2"/>
    <property type="match status" value="1"/>
</dbReference>
<dbReference type="InParanoid" id="H2YCR7"/>
<sequence>MLVLKFTAVFLFWVCVNAQPNGPVQGQMYLTCSANGEPIQRGYPGKRGPHGLDGRKGDPGLRGSKGQQGAKGQRAPPPNLRPLENSLRTMQTRFDNEIAKIKRQLILSFGSGTTIRSQQRNWFSPGNGYVYISSQSHQGNYASAKRNCASIGARIATVAPRSVSVMRLLMDGLNNVWVGLTDIRREGRWIWEGGLRLKTAESHWARGEPTNSKGIEDCVVALADGLWNDVPCNLIFTPLCEKSIFDVAI</sequence>
<protein>
    <recommendedName>
        <fullName evidence="3">C-type lectin domain-containing protein</fullName>
    </recommendedName>
</protein>
<evidence type="ECO:0000313" key="4">
    <source>
        <dbReference type="Ensembl" id="ENSCSAVP00000003115.1"/>
    </source>
</evidence>
<dbReference type="Gene3D" id="3.10.100.10">
    <property type="entry name" value="Mannose-Binding Protein A, subunit A"/>
    <property type="match status" value="1"/>
</dbReference>
<dbReference type="Pfam" id="PF00059">
    <property type="entry name" value="Lectin_C"/>
    <property type="match status" value="1"/>
</dbReference>
<feature type="chain" id="PRO_5003578225" description="C-type lectin domain-containing protein" evidence="2">
    <location>
        <begin position="19"/>
        <end position="249"/>
    </location>
</feature>
<organism evidence="4 5">
    <name type="scientific">Ciona savignyi</name>
    <name type="common">Pacific transparent sea squirt</name>
    <dbReference type="NCBI Taxonomy" id="51511"/>
    <lineage>
        <taxon>Eukaryota</taxon>
        <taxon>Metazoa</taxon>
        <taxon>Chordata</taxon>
        <taxon>Tunicata</taxon>
        <taxon>Ascidiacea</taxon>
        <taxon>Phlebobranchia</taxon>
        <taxon>Cionidae</taxon>
        <taxon>Ciona</taxon>
    </lineage>
</organism>
<keyword evidence="2" id="KW-0732">Signal</keyword>
<feature type="region of interest" description="Disordered" evidence="1">
    <location>
        <begin position="40"/>
        <end position="83"/>
    </location>
</feature>
<evidence type="ECO:0000256" key="2">
    <source>
        <dbReference type="SAM" id="SignalP"/>
    </source>
</evidence>
<dbReference type="InterPro" id="IPR001304">
    <property type="entry name" value="C-type_lectin-like"/>
</dbReference>
<dbReference type="Ensembl" id="ENSCSAVT00000003162.1">
    <property type="protein sequence ID" value="ENSCSAVP00000003115.1"/>
    <property type="gene ID" value="ENSCSAVG00000001849.1"/>
</dbReference>
<dbReference type="PANTHER" id="PTHR22801:SF63">
    <property type="entry name" value="C-TYPE LECTIN DOMAIN-CONTAINING PROTEIN"/>
    <property type="match status" value="1"/>
</dbReference>
<dbReference type="eggNOG" id="KOG4297">
    <property type="taxonomic scope" value="Eukaryota"/>
</dbReference>
<dbReference type="SUPFAM" id="SSF56436">
    <property type="entry name" value="C-type lectin-like"/>
    <property type="match status" value="1"/>
</dbReference>
<evidence type="ECO:0000259" key="3">
    <source>
        <dbReference type="PROSITE" id="PS50041"/>
    </source>
</evidence>
<dbReference type="InterPro" id="IPR016186">
    <property type="entry name" value="C-type_lectin-like/link_sf"/>
</dbReference>
<accession>H2YCR7</accession>
<dbReference type="Proteomes" id="UP000007875">
    <property type="component" value="Unassembled WGS sequence"/>
</dbReference>
<keyword evidence="5" id="KW-1185">Reference proteome</keyword>
<dbReference type="GeneTree" id="ENSGT00940000167355"/>
<dbReference type="AlphaFoldDB" id="H2YCR7"/>
<reference evidence="4" key="2">
    <citation type="submission" date="2025-08" db="UniProtKB">
        <authorList>
            <consortium name="Ensembl"/>
        </authorList>
    </citation>
    <scope>IDENTIFICATION</scope>
</reference>
<reference evidence="5" key="1">
    <citation type="submission" date="2003-08" db="EMBL/GenBank/DDBJ databases">
        <authorList>
            <person name="Birren B."/>
            <person name="Nusbaum C."/>
            <person name="Abebe A."/>
            <person name="Abouelleil A."/>
            <person name="Adekoya E."/>
            <person name="Ait-zahra M."/>
            <person name="Allen N."/>
            <person name="Allen T."/>
            <person name="An P."/>
            <person name="Anderson M."/>
            <person name="Anderson S."/>
            <person name="Arachchi H."/>
            <person name="Armbruster J."/>
            <person name="Bachantsang P."/>
            <person name="Baldwin J."/>
            <person name="Barry A."/>
            <person name="Bayul T."/>
            <person name="Blitshsteyn B."/>
            <person name="Bloom T."/>
            <person name="Blye J."/>
            <person name="Boguslavskiy L."/>
            <person name="Borowsky M."/>
            <person name="Boukhgalter B."/>
            <person name="Brunache A."/>
            <person name="Butler J."/>
            <person name="Calixte N."/>
            <person name="Calvo S."/>
            <person name="Camarata J."/>
            <person name="Campo K."/>
            <person name="Chang J."/>
            <person name="Cheshatsang Y."/>
            <person name="Citroen M."/>
            <person name="Collymore A."/>
            <person name="Considine T."/>
            <person name="Cook A."/>
            <person name="Cooke P."/>
            <person name="Corum B."/>
            <person name="Cuomo C."/>
            <person name="David R."/>
            <person name="Dawoe T."/>
            <person name="Degray S."/>
            <person name="Dodge S."/>
            <person name="Dooley K."/>
            <person name="Dorje P."/>
            <person name="Dorjee K."/>
            <person name="Dorris L."/>
            <person name="Duffey N."/>
            <person name="Dupes A."/>
            <person name="Elkins T."/>
            <person name="Engels R."/>
            <person name="Erickson J."/>
            <person name="Farina A."/>
            <person name="Faro S."/>
            <person name="Ferreira P."/>
            <person name="Fischer H."/>
            <person name="Fitzgerald M."/>
            <person name="Foley K."/>
            <person name="Gage D."/>
            <person name="Galagan J."/>
            <person name="Gearin G."/>
            <person name="Gnerre S."/>
            <person name="Gnirke A."/>
            <person name="Goyette A."/>
            <person name="Graham J."/>
            <person name="Grandbois E."/>
            <person name="Gyaltsen K."/>
            <person name="Hafez N."/>
            <person name="Hagopian D."/>
            <person name="Hagos B."/>
            <person name="Hall J."/>
            <person name="Hatcher B."/>
            <person name="Heller A."/>
            <person name="Higgins H."/>
            <person name="Honan T."/>
            <person name="Horn A."/>
            <person name="Houde N."/>
            <person name="Hughes L."/>
            <person name="Hulme W."/>
            <person name="Husby E."/>
            <person name="Iliev I."/>
            <person name="Jaffe D."/>
            <person name="Jones C."/>
            <person name="Kamal M."/>
            <person name="Kamat A."/>
            <person name="Kamvysselis M."/>
            <person name="Karlsson E."/>
            <person name="Kells C."/>
            <person name="Kieu A."/>
            <person name="Kisner P."/>
            <person name="Kodira C."/>
            <person name="Kulbokas E."/>
            <person name="Labutti K."/>
            <person name="Lama D."/>
            <person name="Landers T."/>
            <person name="Leger J."/>
            <person name="Levine S."/>
            <person name="Lewis D."/>
            <person name="Lewis T."/>
            <person name="Lindblad-toh K."/>
            <person name="Liu X."/>
            <person name="Lokyitsang T."/>
            <person name="Lokyitsang Y."/>
            <person name="Lucien O."/>
            <person name="Lui A."/>
            <person name="Ma L.J."/>
            <person name="Mabbitt R."/>
            <person name="Macdonald J."/>
            <person name="Maclean C."/>
            <person name="Major J."/>
            <person name="Manning J."/>
            <person name="Marabella R."/>
            <person name="Maru K."/>
            <person name="Matthews C."/>
            <person name="Mauceli E."/>
            <person name="Mccarthy M."/>
            <person name="Mcdonough S."/>
            <person name="Mcghee T."/>
            <person name="Meldrim J."/>
            <person name="Meneus L."/>
            <person name="Mesirov J."/>
            <person name="Mihalev A."/>
            <person name="Mihova T."/>
            <person name="Mikkelsen T."/>
            <person name="Mlenga V."/>
            <person name="Moru K."/>
            <person name="Mozes J."/>
            <person name="Mulrain L."/>
            <person name="Munson G."/>
            <person name="Naylor J."/>
            <person name="Newes C."/>
            <person name="Nguyen C."/>
            <person name="Nguyen N."/>
            <person name="Nguyen T."/>
            <person name="Nicol R."/>
            <person name="Nielsen C."/>
            <person name="Nizzari M."/>
            <person name="Norbu C."/>
            <person name="Norbu N."/>
            <person name="O'donnell P."/>
            <person name="Okoawo O."/>
            <person name="O'leary S."/>
            <person name="Omotosho B."/>
            <person name="O'neill K."/>
            <person name="Osman S."/>
            <person name="Parker S."/>
            <person name="Perrin D."/>
            <person name="Phunkhang P."/>
            <person name="Piqani B."/>
            <person name="Purcell S."/>
            <person name="Rachupka T."/>
            <person name="Ramasamy U."/>
            <person name="Rameau R."/>
            <person name="Ray V."/>
            <person name="Raymond C."/>
            <person name="Retta R."/>
            <person name="Richardson S."/>
            <person name="Rise C."/>
            <person name="Rodriguez J."/>
            <person name="Rogers J."/>
            <person name="Rogov P."/>
            <person name="Rutman M."/>
            <person name="Schupbach R."/>
            <person name="Seaman C."/>
            <person name="Settipalli S."/>
            <person name="Sharpe T."/>
            <person name="Sheridan J."/>
            <person name="Sherpa N."/>
            <person name="Shi J."/>
            <person name="Smirnov S."/>
            <person name="Smith C."/>
            <person name="Sougnez C."/>
            <person name="Spencer B."/>
            <person name="Stalker J."/>
            <person name="Stange-thomann N."/>
            <person name="Stavropoulos S."/>
            <person name="Stetson K."/>
            <person name="Stone C."/>
            <person name="Stone S."/>
            <person name="Stubbs M."/>
            <person name="Talamas J."/>
            <person name="Tchuinga P."/>
            <person name="Tenzing P."/>
            <person name="Tesfaye S."/>
            <person name="Theodore J."/>
            <person name="Thoulutsang Y."/>
            <person name="Topham K."/>
            <person name="Towey S."/>
            <person name="Tsamla T."/>
            <person name="Tsomo N."/>
            <person name="Vallee D."/>
            <person name="Vassiliev H."/>
            <person name="Venkataraman V."/>
            <person name="Vinson J."/>
            <person name="Vo A."/>
            <person name="Wade C."/>
            <person name="Wang S."/>
            <person name="Wangchuk T."/>
            <person name="Wangdi T."/>
            <person name="Whittaker C."/>
            <person name="Wilkinson J."/>
            <person name="Wu Y."/>
            <person name="Wyman D."/>
            <person name="Yadav S."/>
            <person name="Yang S."/>
            <person name="Yang X."/>
            <person name="Yeager S."/>
            <person name="Yee E."/>
            <person name="Young G."/>
            <person name="Zainoun J."/>
            <person name="Zembeck L."/>
            <person name="Zimmer A."/>
            <person name="Zody M."/>
            <person name="Lander E."/>
        </authorList>
    </citation>
    <scope>NUCLEOTIDE SEQUENCE [LARGE SCALE GENOMIC DNA]</scope>
</reference>
<evidence type="ECO:0000313" key="5">
    <source>
        <dbReference type="Proteomes" id="UP000007875"/>
    </source>
</evidence>
<dbReference type="SMART" id="SM00034">
    <property type="entry name" value="CLECT"/>
    <property type="match status" value="1"/>
</dbReference>
<dbReference type="OMA" id="KTNTCNF"/>
<dbReference type="STRING" id="51511.ENSCSAVP00000003115"/>
<dbReference type="InterPro" id="IPR050801">
    <property type="entry name" value="Ca-Dep_Lectins_ImmuneDev"/>
</dbReference>
<dbReference type="InterPro" id="IPR016187">
    <property type="entry name" value="CTDL_fold"/>
</dbReference>
<reference evidence="4" key="3">
    <citation type="submission" date="2025-09" db="UniProtKB">
        <authorList>
            <consortium name="Ensembl"/>
        </authorList>
    </citation>
    <scope>IDENTIFICATION</scope>
</reference>